<feature type="transmembrane region" description="Helical" evidence="1">
    <location>
        <begin position="154"/>
        <end position="174"/>
    </location>
</feature>
<dbReference type="RefSeq" id="WP_003009389.1">
    <property type="nucleotide sequence ID" value="NZ_GG668632.1"/>
</dbReference>
<feature type="transmembrane region" description="Helical" evidence="1">
    <location>
        <begin position="119"/>
        <end position="142"/>
    </location>
</feature>
<keyword evidence="1" id="KW-0472">Membrane</keyword>
<dbReference type="HOGENOM" id="CLU_037294_1_1_10"/>
<dbReference type="EC" id="2.7.7.41" evidence="2"/>
<keyword evidence="1" id="KW-0812">Transmembrane</keyword>
<evidence type="ECO:0000313" key="3">
    <source>
        <dbReference type="Proteomes" id="UP000006241"/>
    </source>
</evidence>
<feature type="transmembrane region" description="Helical" evidence="1">
    <location>
        <begin position="43"/>
        <end position="60"/>
    </location>
</feature>
<reference evidence="2 3" key="1">
    <citation type="submission" date="2009-01" db="EMBL/GenBank/DDBJ databases">
        <authorList>
            <person name="Qin X."/>
            <person name="Bachman B."/>
            <person name="Battles P."/>
            <person name="Bell A."/>
            <person name="Bess C."/>
            <person name="Bickham C."/>
            <person name="Chaboub L."/>
            <person name="Chen D."/>
            <person name="Coyle M."/>
            <person name="Deiros D.R."/>
            <person name="Dinh H."/>
            <person name="Forbes L."/>
            <person name="Fowler G."/>
            <person name="Francisco L."/>
            <person name="Fu Q."/>
            <person name="Gubbala S."/>
            <person name="Hale W."/>
            <person name="Han Y."/>
            <person name="Hemphill L."/>
            <person name="Highlander S.K."/>
            <person name="Hirani K."/>
            <person name="Hogues M."/>
            <person name="Jackson L."/>
            <person name="Jakkamsetti A."/>
            <person name="Javaid M."/>
            <person name="Jiang H."/>
            <person name="Korchina V."/>
            <person name="Kovar C."/>
            <person name="Lara F."/>
            <person name="Lee S."/>
            <person name="Mata R."/>
            <person name="Mathew T."/>
            <person name="Moen C."/>
            <person name="Morales K."/>
            <person name="Munidasa M."/>
            <person name="Nazareth L."/>
            <person name="Ngo R."/>
            <person name="Nguyen L."/>
            <person name="Okwuonu G."/>
            <person name="Ongeri F."/>
            <person name="Patil S."/>
            <person name="Petrosino J."/>
            <person name="Pham C."/>
            <person name="Pham P."/>
            <person name="Pu L.-L."/>
            <person name="Puazo M."/>
            <person name="Raj R."/>
            <person name="Reid J."/>
            <person name="Rouhana J."/>
            <person name="Saada N."/>
            <person name="Shang Y."/>
            <person name="Simmons D."/>
            <person name="Thornton R."/>
            <person name="Warren J."/>
            <person name="Weissenberger G."/>
            <person name="Zhang J."/>
            <person name="Zhang L."/>
            <person name="Zhou C."/>
            <person name="Zhu D."/>
            <person name="Muzny D."/>
            <person name="Worley K."/>
            <person name="Gibbs R."/>
        </authorList>
    </citation>
    <scope>NUCLEOTIDE SEQUENCE [LARGE SCALE GENOMIC DNA]</scope>
    <source>
        <strain evidence="2 3">ATCC 33300</strain>
    </source>
</reference>
<dbReference type="Pfam" id="PF01148">
    <property type="entry name" value="CTP_transf_1"/>
    <property type="match status" value="1"/>
</dbReference>
<evidence type="ECO:0000313" key="2">
    <source>
        <dbReference type="EMBL" id="EEI90848.1"/>
    </source>
</evidence>
<comment type="caution">
    <text evidence="2">The sequence shown here is derived from an EMBL/GenBank/DDBJ whole genome shotgun (WGS) entry which is preliminary data.</text>
</comment>
<organism evidence="2 3">
    <name type="scientific">Sphingobacterium spiritivorum ATCC 33300</name>
    <dbReference type="NCBI Taxonomy" id="525372"/>
    <lineage>
        <taxon>Bacteria</taxon>
        <taxon>Pseudomonadati</taxon>
        <taxon>Bacteroidota</taxon>
        <taxon>Sphingobacteriia</taxon>
        <taxon>Sphingobacteriales</taxon>
        <taxon>Sphingobacteriaceae</taxon>
        <taxon>Sphingobacterium</taxon>
    </lineage>
</organism>
<keyword evidence="1" id="KW-1133">Transmembrane helix</keyword>
<accession>C2G1D9</accession>
<dbReference type="AlphaFoldDB" id="C2G1D9"/>
<dbReference type="GO" id="GO:0005886">
    <property type="term" value="C:plasma membrane"/>
    <property type="evidence" value="ECO:0007669"/>
    <property type="project" value="TreeGrafter"/>
</dbReference>
<evidence type="ECO:0000256" key="1">
    <source>
        <dbReference type="SAM" id="Phobius"/>
    </source>
</evidence>
<dbReference type="PANTHER" id="PTHR43535:SF1">
    <property type="entry name" value="PHOSPHATIDATE CYTIDYLYLTRANSFERASE"/>
    <property type="match status" value="1"/>
</dbReference>
<keyword evidence="2" id="KW-0808">Transferase</keyword>
<dbReference type="EMBL" id="ACHB01000079">
    <property type="protein sequence ID" value="EEI90848.1"/>
    <property type="molecule type" value="Genomic_DNA"/>
</dbReference>
<feature type="transmembrane region" description="Helical" evidence="1">
    <location>
        <begin position="91"/>
        <end position="113"/>
    </location>
</feature>
<dbReference type="Proteomes" id="UP000006241">
    <property type="component" value="Unassembled WGS sequence"/>
</dbReference>
<keyword evidence="2" id="KW-0548">Nucleotidyltransferase</keyword>
<dbReference type="GO" id="GO:0004605">
    <property type="term" value="F:phosphatidate cytidylyltransferase activity"/>
    <property type="evidence" value="ECO:0007669"/>
    <property type="project" value="UniProtKB-EC"/>
</dbReference>
<proteinExistence type="predicted"/>
<feature type="transmembrane region" description="Helical" evidence="1">
    <location>
        <begin position="12"/>
        <end position="31"/>
    </location>
</feature>
<feature type="transmembrane region" description="Helical" evidence="1">
    <location>
        <begin position="186"/>
        <end position="205"/>
    </location>
</feature>
<gene>
    <name evidence="2" type="primary">cdsA</name>
    <name evidence="2" type="ORF">HMPREF0765_3395</name>
</gene>
<dbReference type="GO" id="GO:0009273">
    <property type="term" value="P:peptidoglycan-based cell wall biogenesis"/>
    <property type="evidence" value="ECO:0007669"/>
    <property type="project" value="TreeGrafter"/>
</dbReference>
<dbReference type="PANTHER" id="PTHR43535">
    <property type="entry name" value="PHOSPHATIDATE CYTIDYLYLTRANSFERASE"/>
    <property type="match status" value="1"/>
</dbReference>
<sequence>MEQIKEMMFLNLIYIVILFFGIGALLTVILNKNSNPEQKRSRWIKYILYLLIVLITAGCIQAGLMIYLASGLIFAGFVELLMVGMCSNRGVIFGAVSILIYIGITIGFYRFIVSSTPEVLLYIYTIIFTFDGFSQLFGQLFGKRKILPNISPNKTTAGTVGGSIAGYTTGLLIIDHAQTVDGFGLILPLLICICAFAGDALASWYKRLCAAKDYSRLIPGHGGILDRYDSFIFTGSVIGLVHFGRILC</sequence>
<protein>
    <submittedName>
        <fullName evidence="2">Phosphatidate cytidylyltransferase</fullName>
        <ecNumber evidence="2">2.7.7.41</ecNumber>
    </submittedName>
</protein>
<name>C2G1D9_SPHSI</name>